<evidence type="ECO:0000256" key="2">
    <source>
        <dbReference type="ARBA" id="ARBA00006485"/>
    </source>
</evidence>
<name>A0A9N8ESB2_9STRA</name>
<evidence type="ECO:0000313" key="20">
    <source>
        <dbReference type="Proteomes" id="UP001153069"/>
    </source>
</evidence>
<dbReference type="SMART" id="SM00220">
    <property type="entry name" value="S_TKc"/>
    <property type="match status" value="1"/>
</dbReference>
<dbReference type="GO" id="GO:0005524">
    <property type="term" value="F:ATP binding"/>
    <property type="evidence" value="ECO:0007669"/>
    <property type="project" value="UniProtKB-UniRule"/>
</dbReference>
<protein>
    <recommendedName>
        <fullName evidence="13">Cyclin-dependent kinase 2 homolog</fullName>
        <ecNumber evidence="3">2.7.11.23</ecNumber>
    </recommendedName>
    <alternativeName>
        <fullName evidence="14">Cell division control protein 2 homolog</fullName>
    </alternativeName>
    <alternativeName>
        <fullName evidence="15">cdc2-related kinase 2</fullName>
    </alternativeName>
</protein>
<evidence type="ECO:0000256" key="11">
    <source>
        <dbReference type="ARBA" id="ARBA00023306"/>
    </source>
</evidence>
<accession>A0A9N8ESB2</accession>
<evidence type="ECO:0000256" key="12">
    <source>
        <dbReference type="ARBA" id="ARBA00038543"/>
    </source>
</evidence>
<dbReference type="GO" id="GO:0051301">
    <property type="term" value="P:cell division"/>
    <property type="evidence" value="ECO:0007669"/>
    <property type="project" value="UniProtKB-KW"/>
</dbReference>
<organism evidence="19 20">
    <name type="scientific">Seminavis robusta</name>
    <dbReference type="NCBI Taxonomy" id="568900"/>
    <lineage>
        <taxon>Eukaryota</taxon>
        <taxon>Sar</taxon>
        <taxon>Stramenopiles</taxon>
        <taxon>Ochrophyta</taxon>
        <taxon>Bacillariophyta</taxon>
        <taxon>Bacillariophyceae</taxon>
        <taxon>Bacillariophycidae</taxon>
        <taxon>Naviculales</taxon>
        <taxon>Naviculaceae</taxon>
        <taxon>Seminavis</taxon>
    </lineage>
</organism>
<evidence type="ECO:0000256" key="17">
    <source>
        <dbReference type="RuleBase" id="RU000304"/>
    </source>
</evidence>
<keyword evidence="6" id="KW-0808">Transferase</keyword>
<evidence type="ECO:0000256" key="5">
    <source>
        <dbReference type="ARBA" id="ARBA00022618"/>
    </source>
</evidence>
<dbReference type="EMBL" id="CAICTM010001636">
    <property type="protein sequence ID" value="CAB9525159.1"/>
    <property type="molecule type" value="Genomic_DNA"/>
</dbReference>
<dbReference type="FunFam" id="3.30.200.20:FF:000554">
    <property type="entry name" value="CMGC/CDK/CDK7 protein kinase"/>
    <property type="match status" value="1"/>
</dbReference>
<evidence type="ECO:0000256" key="7">
    <source>
        <dbReference type="ARBA" id="ARBA00022741"/>
    </source>
</evidence>
<comment type="subunit">
    <text evidence="12">May form a complex composed of at least the catalytic subunit CRK2 and a cyclin.</text>
</comment>
<keyword evidence="4 17" id="KW-0723">Serine/threonine-protein kinase</keyword>
<dbReference type="PROSITE" id="PS00107">
    <property type="entry name" value="PROTEIN_KINASE_ATP"/>
    <property type="match status" value="1"/>
</dbReference>
<dbReference type="SUPFAM" id="SSF56112">
    <property type="entry name" value="Protein kinase-like (PK-like)"/>
    <property type="match status" value="1"/>
</dbReference>
<dbReference type="PANTHER" id="PTHR24056">
    <property type="entry name" value="CELL DIVISION PROTEIN KINASE"/>
    <property type="match status" value="1"/>
</dbReference>
<dbReference type="InterPro" id="IPR011009">
    <property type="entry name" value="Kinase-like_dom_sf"/>
</dbReference>
<evidence type="ECO:0000256" key="4">
    <source>
        <dbReference type="ARBA" id="ARBA00022527"/>
    </source>
</evidence>
<evidence type="ECO:0000256" key="8">
    <source>
        <dbReference type="ARBA" id="ARBA00022777"/>
    </source>
</evidence>
<dbReference type="Gene3D" id="3.30.200.20">
    <property type="entry name" value="Phosphorylase Kinase, domain 1"/>
    <property type="match status" value="1"/>
</dbReference>
<dbReference type="GO" id="GO:0045944">
    <property type="term" value="P:positive regulation of transcription by RNA polymerase II"/>
    <property type="evidence" value="ECO:0007669"/>
    <property type="project" value="TreeGrafter"/>
</dbReference>
<dbReference type="Proteomes" id="UP001153069">
    <property type="component" value="Unassembled WGS sequence"/>
</dbReference>
<gene>
    <name evidence="19" type="ORF">SEMRO_1638_G287730.1</name>
</gene>
<dbReference type="PROSITE" id="PS00108">
    <property type="entry name" value="PROTEIN_KINASE_ST"/>
    <property type="match status" value="1"/>
</dbReference>
<comment type="caution">
    <text evidence="19">The sequence shown here is derived from an EMBL/GenBank/DDBJ whole genome shotgun (WGS) entry which is preliminary data.</text>
</comment>
<comment type="subcellular location">
    <subcellularLocation>
        <location evidence="1">Nucleus</location>
    </subcellularLocation>
</comment>
<dbReference type="GO" id="GO:0008353">
    <property type="term" value="F:RNA polymerase II CTD heptapeptide repeat kinase activity"/>
    <property type="evidence" value="ECO:0007669"/>
    <property type="project" value="UniProtKB-EC"/>
</dbReference>
<evidence type="ECO:0000256" key="16">
    <source>
        <dbReference type="PROSITE-ProRule" id="PRU10141"/>
    </source>
</evidence>
<evidence type="ECO:0000313" key="19">
    <source>
        <dbReference type="EMBL" id="CAB9525159.1"/>
    </source>
</evidence>
<reference evidence="19" key="1">
    <citation type="submission" date="2020-06" db="EMBL/GenBank/DDBJ databases">
        <authorList>
            <consortium name="Plant Systems Biology data submission"/>
        </authorList>
    </citation>
    <scope>NUCLEOTIDE SEQUENCE</scope>
    <source>
        <strain evidence="19">D6</strain>
    </source>
</reference>
<comment type="similarity">
    <text evidence="2">Belongs to the protein kinase superfamily. CMGC Ser/Thr protein kinase family. CDC2/CDKX subfamily.</text>
</comment>
<dbReference type="GO" id="GO:0070985">
    <property type="term" value="C:transcription factor TFIIK complex"/>
    <property type="evidence" value="ECO:0007669"/>
    <property type="project" value="TreeGrafter"/>
</dbReference>
<dbReference type="PANTHER" id="PTHR24056:SF0">
    <property type="entry name" value="CYCLIN-DEPENDENT KINASE 7"/>
    <property type="match status" value="1"/>
</dbReference>
<proteinExistence type="inferred from homology"/>
<dbReference type="EC" id="2.7.11.23" evidence="3"/>
<dbReference type="PROSITE" id="PS50011">
    <property type="entry name" value="PROTEIN_KINASE_DOM"/>
    <property type="match status" value="1"/>
</dbReference>
<evidence type="ECO:0000256" key="14">
    <source>
        <dbReference type="ARBA" id="ARBA00041902"/>
    </source>
</evidence>
<evidence type="ECO:0000259" key="18">
    <source>
        <dbReference type="PROSITE" id="PS50011"/>
    </source>
</evidence>
<keyword evidence="10" id="KW-0539">Nucleus</keyword>
<evidence type="ECO:0000256" key="6">
    <source>
        <dbReference type="ARBA" id="ARBA00022679"/>
    </source>
</evidence>
<dbReference type="InterPro" id="IPR000719">
    <property type="entry name" value="Prot_kinase_dom"/>
</dbReference>
<dbReference type="FunFam" id="1.10.510.10:FF:000624">
    <property type="entry name" value="Mitogen-activated protein kinase"/>
    <property type="match status" value="1"/>
</dbReference>
<sequence length="305" mass="34357">MDNYKTIKALGQGTWGVVYMAEQKDTGLIVAIKKIKAKKQEEGVDFTAVREIKLLRDFRHENIIRLVDVFATPDMAVALVYECAHTDLEKILKNLSIPLSMADIKQHIRTLLVAVAACHERWILHRDLKPDNMLFLKDGTMKLADFGLARLYGTPKTHLSPQAITLWYKPPELLMGAYEYSSAADMWSVGCIFAELLLRRPFLPGQNSDIAQLDKIFTVFGTPNETNWPDYNTLPLPCRGLTWDSVPAIPFDEIFTAAPKDAISLLRSIMVLDPNNRFSASQALSHPYFTIDPPPTPKENLILSS</sequence>
<keyword evidence="11" id="KW-0131">Cell cycle</keyword>
<dbReference type="Gene3D" id="1.10.510.10">
    <property type="entry name" value="Transferase(Phosphotransferase) domain 1"/>
    <property type="match status" value="1"/>
</dbReference>
<dbReference type="InterPro" id="IPR050108">
    <property type="entry name" value="CDK"/>
</dbReference>
<evidence type="ECO:0000256" key="9">
    <source>
        <dbReference type="ARBA" id="ARBA00022840"/>
    </source>
</evidence>
<keyword evidence="5" id="KW-0132">Cell division</keyword>
<dbReference type="OrthoDB" id="1732493at2759"/>
<dbReference type="InterPro" id="IPR008271">
    <property type="entry name" value="Ser/Thr_kinase_AS"/>
</dbReference>
<dbReference type="GO" id="GO:0005737">
    <property type="term" value="C:cytoplasm"/>
    <property type="evidence" value="ECO:0007669"/>
    <property type="project" value="TreeGrafter"/>
</dbReference>
<evidence type="ECO:0000256" key="15">
    <source>
        <dbReference type="ARBA" id="ARBA00042858"/>
    </source>
</evidence>
<dbReference type="InterPro" id="IPR017441">
    <property type="entry name" value="Protein_kinase_ATP_BS"/>
</dbReference>
<evidence type="ECO:0000256" key="10">
    <source>
        <dbReference type="ARBA" id="ARBA00023242"/>
    </source>
</evidence>
<keyword evidence="20" id="KW-1185">Reference proteome</keyword>
<evidence type="ECO:0000256" key="13">
    <source>
        <dbReference type="ARBA" id="ARBA00039612"/>
    </source>
</evidence>
<dbReference type="GO" id="GO:0004693">
    <property type="term" value="F:cyclin-dependent protein serine/threonine kinase activity"/>
    <property type="evidence" value="ECO:0007669"/>
    <property type="project" value="TreeGrafter"/>
</dbReference>
<dbReference type="AlphaFoldDB" id="A0A9N8ESB2"/>
<keyword evidence="8 19" id="KW-0418">Kinase</keyword>
<keyword evidence="7 16" id="KW-0547">Nucleotide-binding</keyword>
<feature type="binding site" evidence="16">
    <location>
        <position position="34"/>
    </location>
    <ligand>
        <name>ATP</name>
        <dbReference type="ChEBI" id="CHEBI:30616"/>
    </ligand>
</feature>
<evidence type="ECO:0000256" key="1">
    <source>
        <dbReference type="ARBA" id="ARBA00004123"/>
    </source>
</evidence>
<keyword evidence="9 16" id="KW-0067">ATP-binding</keyword>
<evidence type="ECO:0000256" key="3">
    <source>
        <dbReference type="ARBA" id="ARBA00012409"/>
    </source>
</evidence>
<feature type="domain" description="Protein kinase" evidence="18">
    <location>
        <begin position="4"/>
        <end position="289"/>
    </location>
</feature>
<dbReference type="Pfam" id="PF00069">
    <property type="entry name" value="Pkinase"/>
    <property type="match status" value="1"/>
</dbReference>